<feature type="transmembrane region" description="Helical" evidence="1">
    <location>
        <begin position="73"/>
        <end position="93"/>
    </location>
</feature>
<evidence type="ECO:0000256" key="1">
    <source>
        <dbReference type="SAM" id="Phobius"/>
    </source>
</evidence>
<evidence type="ECO:0000313" key="3">
    <source>
        <dbReference type="Proteomes" id="UP000006437"/>
    </source>
</evidence>
<keyword evidence="1" id="KW-0812">Transmembrane</keyword>
<comment type="caution">
    <text evidence="2">The sequence shown here is derived from an EMBL/GenBank/DDBJ whole genome shotgun (WGS) entry which is preliminary data.</text>
</comment>
<dbReference type="HOGENOM" id="CLU_1608380_0_0_9"/>
<keyword evidence="1" id="KW-1133">Transmembrane helix</keyword>
<evidence type="ECO:0000313" key="2">
    <source>
        <dbReference type="EMBL" id="EHL16977.1"/>
    </source>
</evidence>
<organism evidence="2 3">
    <name type="scientific">Peptoanaerobacter stomatis</name>
    <dbReference type="NCBI Taxonomy" id="796937"/>
    <lineage>
        <taxon>Bacteria</taxon>
        <taxon>Bacillati</taxon>
        <taxon>Bacillota</taxon>
        <taxon>Clostridia</taxon>
        <taxon>Peptostreptococcales</taxon>
        <taxon>Filifactoraceae</taxon>
        <taxon>Peptoanaerobacter</taxon>
    </lineage>
</organism>
<name>G9WXY0_9FIRM</name>
<dbReference type="BioCyc" id="EBAC796937-HMP:GMGH-219-MONOMER"/>
<keyword evidence="1" id="KW-0472">Membrane</keyword>
<dbReference type="EMBL" id="AFZE01000001">
    <property type="protein sequence ID" value="EHL16977.1"/>
    <property type="molecule type" value="Genomic_DNA"/>
</dbReference>
<dbReference type="Proteomes" id="UP000006437">
    <property type="component" value="Unassembled WGS sequence"/>
</dbReference>
<dbReference type="AlphaFoldDB" id="G9WXY0"/>
<dbReference type="RefSeq" id="WP_009524456.1">
    <property type="nucleotide sequence ID" value="NZ_JBQMYE010000003.1"/>
</dbReference>
<feature type="transmembrane region" description="Helical" evidence="1">
    <location>
        <begin position="6"/>
        <end position="27"/>
    </location>
</feature>
<proteinExistence type="predicted"/>
<feature type="transmembrane region" description="Helical" evidence="1">
    <location>
        <begin position="48"/>
        <end position="67"/>
    </location>
</feature>
<accession>G9WXY0</accession>
<reference evidence="2 3" key="1">
    <citation type="submission" date="2011-08" db="EMBL/GenBank/DDBJ databases">
        <title>The Genome Sequence of Eubacteriaceae bacterium ACC19a.</title>
        <authorList>
            <consortium name="The Broad Institute Genome Sequencing Platform"/>
            <person name="Earl A."/>
            <person name="Ward D."/>
            <person name="Feldgarden M."/>
            <person name="Gevers D."/>
            <person name="Sizova M."/>
            <person name="Hazen A."/>
            <person name="Epstein S."/>
            <person name="Young S.K."/>
            <person name="Zeng Q."/>
            <person name="Gargeya S."/>
            <person name="Fitzgerald M."/>
            <person name="Haas B."/>
            <person name="Abouelleil A."/>
            <person name="Alvarado L."/>
            <person name="Arachchi H.M."/>
            <person name="Berlin A."/>
            <person name="Brown A."/>
            <person name="Chapman S.B."/>
            <person name="Chen Z."/>
            <person name="Dunbar C."/>
            <person name="Freedman E."/>
            <person name="Gearin G."/>
            <person name="Gellesch M."/>
            <person name="Goldberg J."/>
            <person name="Griggs A."/>
            <person name="Gujja S."/>
            <person name="Heiman D."/>
            <person name="Howarth C."/>
            <person name="Larson L."/>
            <person name="Lui A."/>
            <person name="MacDonald P.J.P."/>
            <person name="Montmayeur A."/>
            <person name="Murphy C."/>
            <person name="Neiman D."/>
            <person name="Pearson M."/>
            <person name="Priest M."/>
            <person name="Roberts A."/>
            <person name="Saif S."/>
            <person name="Shea T."/>
            <person name="Shenoy N."/>
            <person name="Sisk P."/>
            <person name="Stolte C."/>
            <person name="Sykes S."/>
            <person name="Wortman J."/>
            <person name="Nusbaum C."/>
            <person name="Birren B."/>
        </authorList>
    </citation>
    <scope>NUCLEOTIDE SEQUENCE [LARGE SCALE GENOMIC DNA]</scope>
    <source>
        <strain evidence="2 3">ACC19a</strain>
    </source>
</reference>
<gene>
    <name evidence="2" type="ORF">HMPREF9629_00219</name>
</gene>
<sequence>MRDILISNIFMIAVVLGYTIFVGNHFLRFKKLAGNKVGEYKHKSTVKTMGYVMLAIGAFYVVMFILQEKKTPTMIFTFALFVYFVALVSFISIKNILMYENGLIYSGKFLLYQDMESIDKLTKKGINIKMQKKGLSDTVYINKIEDEKAFIADVKKRMKFAKKGKKLAKK</sequence>
<protein>
    <submittedName>
        <fullName evidence="2">Uncharacterized protein</fullName>
    </submittedName>
</protein>